<accession>A0A524RQG6</accession>
<protein>
    <submittedName>
        <fullName evidence="2">Phosphate transport system regulatory protein PhoU</fullName>
    </submittedName>
</protein>
<dbReference type="InterPro" id="IPR028366">
    <property type="entry name" value="PhoU"/>
</dbReference>
<dbReference type="Pfam" id="PF01895">
    <property type="entry name" value="PhoU"/>
    <property type="match status" value="2"/>
</dbReference>
<dbReference type="InterPro" id="IPR038078">
    <property type="entry name" value="PhoU-like_sf"/>
</dbReference>
<dbReference type="SUPFAM" id="SSF109755">
    <property type="entry name" value="PhoU-like"/>
    <property type="match status" value="1"/>
</dbReference>
<feature type="domain" description="PhoU" evidence="1">
    <location>
        <begin position="26"/>
        <end position="116"/>
    </location>
</feature>
<dbReference type="AlphaFoldDB" id="A0A524RQG6"/>
<dbReference type="GO" id="GO:0045936">
    <property type="term" value="P:negative regulation of phosphate metabolic process"/>
    <property type="evidence" value="ECO:0007669"/>
    <property type="project" value="InterPro"/>
</dbReference>
<evidence type="ECO:0000259" key="1">
    <source>
        <dbReference type="Pfam" id="PF01895"/>
    </source>
</evidence>
<name>A0A524RQG6_9CHRO</name>
<evidence type="ECO:0000313" key="2">
    <source>
        <dbReference type="EMBL" id="TGG94731.1"/>
    </source>
</evidence>
<dbReference type="PANTHER" id="PTHR42930">
    <property type="entry name" value="PHOSPHATE-SPECIFIC TRANSPORT SYSTEM ACCESSORY PROTEIN PHOU"/>
    <property type="match status" value="1"/>
</dbReference>
<organism evidence="2 3">
    <name type="scientific">Aphanocapsa feldmannii 277cV</name>
    <dbReference type="NCBI Taxonomy" id="2507553"/>
    <lineage>
        <taxon>Bacteria</taxon>
        <taxon>Bacillati</taxon>
        <taxon>Cyanobacteriota</taxon>
        <taxon>Cyanophyceae</taxon>
        <taxon>Oscillatoriophycideae</taxon>
        <taxon>Chroococcales</taxon>
        <taxon>Microcystaceae</taxon>
        <taxon>Aphanocapsa</taxon>
    </lineage>
</organism>
<dbReference type="EMBL" id="SRMO01000030">
    <property type="protein sequence ID" value="TGG94731.1"/>
    <property type="molecule type" value="Genomic_DNA"/>
</dbReference>
<evidence type="ECO:0000313" key="3">
    <source>
        <dbReference type="Proteomes" id="UP000317990"/>
    </source>
</evidence>
<proteinExistence type="predicted"/>
<gene>
    <name evidence="2" type="ORF">ERJ67_01740</name>
</gene>
<dbReference type="PANTHER" id="PTHR42930:SF3">
    <property type="entry name" value="PHOSPHATE-SPECIFIC TRANSPORT SYSTEM ACCESSORY PROTEIN PHOU"/>
    <property type="match status" value="1"/>
</dbReference>
<reference evidence="2 3" key="1">
    <citation type="journal article" date="2019" name="mSystems">
        <title>Life at home and on the roam: Genomic adaptions reflect the dual lifestyle of an intracellular, facultative symbiont.</title>
        <authorList>
            <person name="Burgsdorf I."/>
        </authorList>
    </citation>
    <scope>NUCLEOTIDE SEQUENCE [LARGE SCALE GENOMIC DNA]</scope>
    <source>
        <strain evidence="2">277cV</strain>
    </source>
</reference>
<dbReference type="InterPro" id="IPR026022">
    <property type="entry name" value="PhoU_dom"/>
</dbReference>
<dbReference type="Proteomes" id="UP000317990">
    <property type="component" value="Unassembled WGS sequence"/>
</dbReference>
<dbReference type="GO" id="GO:0030643">
    <property type="term" value="P:intracellular phosphate ion homeostasis"/>
    <property type="evidence" value="ECO:0007669"/>
    <property type="project" value="InterPro"/>
</dbReference>
<feature type="domain" description="PhoU" evidence="1">
    <location>
        <begin position="134"/>
        <end position="218"/>
    </location>
</feature>
<sequence>MAASSIPSLSPVPCFEPRTEELKQRVLRMGSMVEEALNLARGVLAGPDRDAAPRIQGGDARIDALFVEIEEGCLEQLTVRRLRPRRRRREVVRLVLFLQIVRELERIGDYCKRLARTSEDLLPFQPLRATPILLNMLDRSRSLLTLSLEALARDDNDAWQRLESMDDVIDQDYATLYDAIARGSFGCDLTPEAIMLLVLVMRALERIGDHCLNISRRVWRFSCR</sequence>
<dbReference type="Gene3D" id="1.20.58.220">
    <property type="entry name" value="Phosphate transport system protein phou homolog 2, domain 2"/>
    <property type="match status" value="1"/>
</dbReference>
<comment type="caution">
    <text evidence="2">The sequence shown here is derived from an EMBL/GenBank/DDBJ whole genome shotgun (WGS) entry which is preliminary data.</text>
</comment>